<evidence type="ECO:0000256" key="1">
    <source>
        <dbReference type="SAM" id="MobiDB-lite"/>
    </source>
</evidence>
<evidence type="ECO:0000313" key="3">
    <source>
        <dbReference type="Proteomes" id="UP001432322"/>
    </source>
</evidence>
<reference evidence="2" key="1">
    <citation type="submission" date="2023-10" db="EMBL/GenBank/DDBJ databases">
        <title>Genome assembly of Pristionchus species.</title>
        <authorList>
            <person name="Yoshida K."/>
            <person name="Sommer R.J."/>
        </authorList>
    </citation>
    <scope>NUCLEOTIDE SEQUENCE</scope>
    <source>
        <strain evidence="2">RS5133</strain>
    </source>
</reference>
<sequence>MADEEPKRDNSIDQSRTSQRRKKRGQSKKDRNFRRSAKHHASTDTNEELTSRSRSPLPRGRIDGGKQDETRRDSIDDALGVGTGGLDGMEMNGETSRSRSPLPRGRIDGGKQDETRRDSIDDALGVGTGGLDGMEMNG</sequence>
<dbReference type="Proteomes" id="UP001432322">
    <property type="component" value="Unassembled WGS sequence"/>
</dbReference>
<comment type="caution">
    <text evidence="2">The sequence shown here is derived from an EMBL/GenBank/DDBJ whole genome shotgun (WGS) entry which is preliminary data.</text>
</comment>
<feature type="compositionally biased region" description="Basic and acidic residues" evidence="1">
    <location>
        <begin position="105"/>
        <end position="120"/>
    </location>
</feature>
<gene>
    <name evidence="2" type="ORF">PFISCL1PPCAC_20546</name>
</gene>
<accession>A0AAV5WEV7</accession>
<feature type="region of interest" description="Disordered" evidence="1">
    <location>
        <begin position="1"/>
        <end position="138"/>
    </location>
</feature>
<dbReference type="AlphaFoldDB" id="A0AAV5WEV7"/>
<keyword evidence="3" id="KW-1185">Reference proteome</keyword>
<protein>
    <submittedName>
        <fullName evidence="2">Uncharacterized protein</fullName>
    </submittedName>
</protein>
<name>A0AAV5WEV7_9BILA</name>
<organism evidence="2 3">
    <name type="scientific">Pristionchus fissidentatus</name>
    <dbReference type="NCBI Taxonomy" id="1538716"/>
    <lineage>
        <taxon>Eukaryota</taxon>
        <taxon>Metazoa</taxon>
        <taxon>Ecdysozoa</taxon>
        <taxon>Nematoda</taxon>
        <taxon>Chromadorea</taxon>
        <taxon>Rhabditida</taxon>
        <taxon>Rhabditina</taxon>
        <taxon>Diplogasteromorpha</taxon>
        <taxon>Diplogasteroidea</taxon>
        <taxon>Neodiplogasteridae</taxon>
        <taxon>Pristionchus</taxon>
    </lineage>
</organism>
<feature type="compositionally biased region" description="Basic and acidic residues" evidence="1">
    <location>
        <begin position="60"/>
        <end position="75"/>
    </location>
</feature>
<proteinExistence type="predicted"/>
<evidence type="ECO:0000313" key="2">
    <source>
        <dbReference type="EMBL" id="GMT29249.1"/>
    </source>
</evidence>
<dbReference type="EMBL" id="BTSY01000005">
    <property type="protein sequence ID" value="GMT29249.1"/>
    <property type="molecule type" value="Genomic_DNA"/>
</dbReference>
<feature type="compositionally biased region" description="Basic and acidic residues" evidence="1">
    <location>
        <begin position="1"/>
        <end position="11"/>
    </location>
</feature>
<feature type="non-terminal residue" evidence="2">
    <location>
        <position position="138"/>
    </location>
</feature>
<feature type="compositionally biased region" description="Basic residues" evidence="1">
    <location>
        <begin position="18"/>
        <end position="40"/>
    </location>
</feature>